<dbReference type="RefSeq" id="XP_002289783.1">
    <property type="nucleotide sequence ID" value="XM_002289747.1"/>
</dbReference>
<dbReference type="PANTHER" id="PTHR36855">
    <property type="entry name" value="CHROMOSOME 10, WHOLE GENOME SHOTGUN SEQUENCE"/>
    <property type="match status" value="1"/>
</dbReference>
<dbReference type="Pfam" id="PF09409">
    <property type="entry name" value="PUB"/>
    <property type="match status" value="1"/>
</dbReference>
<dbReference type="CDD" id="cd09212">
    <property type="entry name" value="PUB"/>
    <property type="match status" value="1"/>
</dbReference>
<dbReference type="eggNOG" id="KOG2699">
    <property type="taxonomic scope" value="Eukaryota"/>
</dbReference>
<dbReference type="InterPro" id="IPR036388">
    <property type="entry name" value="WH-like_DNA-bd_sf"/>
</dbReference>
<evidence type="ECO:0000259" key="3">
    <source>
        <dbReference type="Pfam" id="PF09409"/>
    </source>
</evidence>
<dbReference type="InterPro" id="IPR006785">
    <property type="entry name" value="Pex14_N"/>
</dbReference>
<dbReference type="SUPFAM" id="SSF143503">
    <property type="entry name" value="PUG domain-like"/>
    <property type="match status" value="1"/>
</dbReference>
<feature type="compositionally biased region" description="Polar residues" evidence="1">
    <location>
        <begin position="448"/>
        <end position="459"/>
    </location>
</feature>
<dbReference type="InParanoid" id="B8BZB4"/>
<reference evidence="4 5" key="2">
    <citation type="journal article" date="2008" name="Nature">
        <title>The Phaeodactylum genome reveals the evolutionary history of diatom genomes.</title>
        <authorList>
            <person name="Bowler C."/>
            <person name="Allen A.E."/>
            <person name="Badger J.H."/>
            <person name="Grimwood J."/>
            <person name="Jabbari K."/>
            <person name="Kuo A."/>
            <person name="Maheswari U."/>
            <person name="Martens C."/>
            <person name="Maumus F."/>
            <person name="Otillar R.P."/>
            <person name="Rayko E."/>
            <person name="Salamov A."/>
            <person name="Vandepoele K."/>
            <person name="Beszteri B."/>
            <person name="Gruber A."/>
            <person name="Heijde M."/>
            <person name="Katinka M."/>
            <person name="Mock T."/>
            <person name="Valentin K."/>
            <person name="Verret F."/>
            <person name="Berges J.A."/>
            <person name="Brownlee C."/>
            <person name="Cadoret J.P."/>
            <person name="Chiovitti A."/>
            <person name="Choi C.J."/>
            <person name="Coesel S."/>
            <person name="De Martino A."/>
            <person name="Detter J.C."/>
            <person name="Durkin C."/>
            <person name="Falciatore A."/>
            <person name="Fournet J."/>
            <person name="Haruta M."/>
            <person name="Huysman M.J."/>
            <person name="Jenkins B.D."/>
            <person name="Jiroutova K."/>
            <person name="Jorgensen R.E."/>
            <person name="Joubert Y."/>
            <person name="Kaplan A."/>
            <person name="Kroger N."/>
            <person name="Kroth P.G."/>
            <person name="La Roche J."/>
            <person name="Lindquist E."/>
            <person name="Lommer M."/>
            <person name="Martin-Jezequel V."/>
            <person name="Lopez P.J."/>
            <person name="Lucas S."/>
            <person name="Mangogna M."/>
            <person name="McGinnis K."/>
            <person name="Medlin L.K."/>
            <person name="Montsant A."/>
            <person name="Oudot-Le Secq M.P."/>
            <person name="Napoli C."/>
            <person name="Obornik M."/>
            <person name="Parker M.S."/>
            <person name="Petit J.L."/>
            <person name="Porcel B.M."/>
            <person name="Poulsen N."/>
            <person name="Robison M."/>
            <person name="Rychlewski L."/>
            <person name="Rynearson T.A."/>
            <person name="Schmutz J."/>
            <person name="Shapiro H."/>
            <person name="Siaut M."/>
            <person name="Stanley M."/>
            <person name="Sussman M.R."/>
            <person name="Taylor A.R."/>
            <person name="Vardi A."/>
            <person name="von Dassow P."/>
            <person name="Vyverman W."/>
            <person name="Willis A."/>
            <person name="Wyrwicz L.S."/>
            <person name="Rokhsar D.S."/>
            <person name="Weissenbach J."/>
            <person name="Armbrust E.V."/>
            <person name="Green B.R."/>
            <person name="Van de Peer Y."/>
            <person name="Grigoriev I.V."/>
        </authorList>
    </citation>
    <scope>NUCLEOTIDE SEQUENCE [LARGE SCALE GENOMIC DNA]</scope>
    <source>
        <strain evidence="4 5">CCMP1335</strain>
    </source>
</reference>
<feature type="compositionally biased region" description="Acidic residues" evidence="1">
    <location>
        <begin position="230"/>
        <end position="239"/>
    </location>
</feature>
<dbReference type="Proteomes" id="UP000001449">
    <property type="component" value="Chromosome 4"/>
</dbReference>
<feature type="region of interest" description="Disordered" evidence="1">
    <location>
        <begin position="205"/>
        <end position="239"/>
    </location>
</feature>
<dbReference type="OMA" id="QMLYLYC"/>
<dbReference type="Gene3D" id="1.10.10.10">
    <property type="entry name" value="Winged helix-like DNA-binding domain superfamily/Winged helix DNA-binding domain"/>
    <property type="match status" value="1"/>
</dbReference>
<dbReference type="InterPro" id="IPR018997">
    <property type="entry name" value="PUB_domain"/>
</dbReference>
<reference evidence="4 5" key="1">
    <citation type="journal article" date="2004" name="Science">
        <title>The genome of the diatom Thalassiosira pseudonana: ecology, evolution, and metabolism.</title>
        <authorList>
            <person name="Armbrust E.V."/>
            <person name="Berges J.A."/>
            <person name="Bowler C."/>
            <person name="Green B.R."/>
            <person name="Martinez D."/>
            <person name="Putnam N.H."/>
            <person name="Zhou S."/>
            <person name="Allen A.E."/>
            <person name="Apt K.E."/>
            <person name="Bechner M."/>
            <person name="Brzezinski M.A."/>
            <person name="Chaal B.K."/>
            <person name="Chiovitti A."/>
            <person name="Davis A.K."/>
            <person name="Demarest M.S."/>
            <person name="Detter J.C."/>
            <person name="Glavina T."/>
            <person name="Goodstein D."/>
            <person name="Hadi M.Z."/>
            <person name="Hellsten U."/>
            <person name="Hildebrand M."/>
            <person name="Jenkins B.D."/>
            <person name="Jurka J."/>
            <person name="Kapitonov V.V."/>
            <person name="Kroger N."/>
            <person name="Lau W.W."/>
            <person name="Lane T.W."/>
            <person name="Larimer F.W."/>
            <person name="Lippmeier J.C."/>
            <person name="Lucas S."/>
            <person name="Medina M."/>
            <person name="Montsant A."/>
            <person name="Obornik M."/>
            <person name="Parker M.S."/>
            <person name="Palenik B."/>
            <person name="Pazour G.J."/>
            <person name="Richardson P.M."/>
            <person name="Rynearson T.A."/>
            <person name="Saito M.A."/>
            <person name="Schwartz D.C."/>
            <person name="Thamatrakoln K."/>
            <person name="Valentin K."/>
            <person name="Vardi A."/>
            <person name="Wilkerson F.P."/>
            <person name="Rokhsar D.S."/>
        </authorList>
    </citation>
    <scope>NUCLEOTIDE SEQUENCE [LARGE SCALE GENOMIC DNA]</scope>
    <source>
        <strain evidence="4 5">CCMP1335</strain>
    </source>
</reference>
<dbReference type="InterPro" id="IPR036339">
    <property type="entry name" value="PUB-like_dom_sf"/>
</dbReference>
<keyword evidence="5" id="KW-1185">Reference proteome</keyword>
<feature type="domain" description="Peroxisome membrane anchor protein Pex14p N-terminal" evidence="2">
    <location>
        <begin position="70"/>
        <end position="113"/>
    </location>
</feature>
<accession>B8BZB4</accession>
<dbReference type="STRING" id="35128.B8BZB4"/>
<feature type="compositionally biased region" description="Polar residues" evidence="1">
    <location>
        <begin position="1"/>
        <end position="11"/>
    </location>
</feature>
<feature type="compositionally biased region" description="Basic and acidic residues" evidence="1">
    <location>
        <begin position="115"/>
        <end position="135"/>
    </location>
</feature>
<feature type="domain" description="PUB" evidence="3">
    <location>
        <begin position="489"/>
        <end position="558"/>
    </location>
</feature>
<feature type="compositionally biased region" description="Basic and acidic residues" evidence="1">
    <location>
        <begin position="357"/>
        <end position="367"/>
    </location>
</feature>
<organism evidence="4 5">
    <name type="scientific">Thalassiosira pseudonana</name>
    <name type="common">Marine diatom</name>
    <name type="synonym">Cyclotella nana</name>
    <dbReference type="NCBI Taxonomy" id="35128"/>
    <lineage>
        <taxon>Eukaryota</taxon>
        <taxon>Sar</taxon>
        <taxon>Stramenopiles</taxon>
        <taxon>Ochrophyta</taxon>
        <taxon>Bacillariophyta</taxon>
        <taxon>Coscinodiscophyceae</taxon>
        <taxon>Thalassiosirophycidae</taxon>
        <taxon>Thalassiosirales</taxon>
        <taxon>Thalassiosiraceae</taxon>
        <taxon>Thalassiosira</taxon>
    </lineage>
</organism>
<feature type="region of interest" description="Disordered" evidence="1">
    <location>
        <begin position="427"/>
        <end position="474"/>
    </location>
</feature>
<feature type="region of interest" description="Disordered" evidence="1">
    <location>
        <begin position="114"/>
        <end position="162"/>
    </location>
</feature>
<name>B8BZB4_THAPS</name>
<feature type="region of interest" description="Disordered" evidence="1">
    <location>
        <begin position="357"/>
        <end position="388"/>
    </location>
</feature>
<dbReference type="HOGENOM" id="CLU_441824_0_0_1"/>
<dbReference type="KEGG" id="tps:THAPSDRAFT_22258"/>
<feature type="compositionally biased region" description="Basic and acidic residues" evidence="1">
    <location>
        <begin position="205"/>
        <end position="214"/>
    </location>
</feature>
<dbReference type="Gene3D" id="1.20.58.2190">
    <property type="match status" value="1"/>
</dbReference>
<feature type="region of interest" description="Disordered" evidence="1">
    <location>
        <begin position="1"/>
        <end position="52"/>
    </location>
</feature>
<dbReference type="Pfam" id="PF04695">
    <property type="entry name" value="Pex14_N"/>
    <property type="match status" value="1"/>
</dbReference>
<proteinExistence type="predicted"/>
<feature type="compositionally biased region" description="Basic and acidic residues" evidence="1">
    <location>
        <begin position="141"/>
        <end position="153"/>
    </location>
</feature>
<dbReference type="GeneID" id="7447950"/>
<evidence type="ECO:0000256" key="1">
    <source>
        <dbReference type="SAM" id="MobiDB-lite"/>
    </source>
</evidence>
<gene>
    <name evidence="4" type="ORF">THAPSDRAFT_22258</name>
</gene>
<evidence type="ECO:0008006" key="6">
    <source>
        <dbReference type="Google" id="ProtNLM"/>
    </source>
</evidence>
<evidence type="ECO:0000313" key="5">
    <source>
        <dbReference type="Proteomes" id="UP000001449"/>
    </source>
</evidence>
<sequence>MEISQDDTTVGTAKRNESSDVVDEGVRPQPTKPSQSQDRHHKPSAELASSAGVAKLQHIPHKGSFVLDNAKIDKAEAFLRNTEIHDVSSEAKREYLAKKAGMTSAEIDAAMERAAGSERLGDGMHRDEKRSSGDRMDDEDRYGRGRPLHERRNPNQYSGGRDGPGGFSLGVFCLAALRWLNGGDFVLFPPPTVNAEPLILQTQRELKSGEEHSDGGNNDEMSCSQHHQQEEEESSMIVDDDNEYADYEDSESLEDGLNKILNGSANAQNMHPNEQPTYEELVLEIRTLATAVYSFKDAQDRANRAAAAHAGKGMTDDAMDFLRQKKPPSEKLVLSNEKVAGIVSLLVEVSEYLARLKQSDTGKRDDEAIQSTTGLDSNEVDELSKSAEGNVPDEAKVIVALIEKINKVLAMFQKPEAGNETVPVVQEANTTDASPSPQPESDAPSPIASETENTKQTEPSSEDATIDPQPTSEDLDEAIRSLSNKNDTNELKAGAQMLYLYCLNISKNPTVPRYRKIYTNNNSFQKKVGNLVGAKELLSAVGFVERTNFFEWTQSDDDSETKSRLDFAGTKLKEDESDTLHSQNNTSIDDASTLPSSVASLNNAVLEAAGAGKEVLDLN</sequence>
<dbReference type="PANTHER" id="PTHR36855:SF1">
    <property type="entry name" value="PEROXISOME MEMBRANE ANCHOR PROTEIN PEX14P N-TERMINAL DOMAIN-CONTAINING PROTEIN"/>
    <property type="match status" value="1"/>
</dbReference>
<dbReference type="AlphaFoldDB" id="B8BZB4"/>
<dbReference type="PaxDb" id="35128-Thaps22258"/>
<evidence type="ECO:0000259" key="2">
    <source>
        <dbReference type="Pfam" id="PF04695"/>
    </source>
</evidence>
<protein>
    <recommendedName>
        <fullName evidence="6">PUB domain-containing protein</fullName>
    </recommendedName>
</protein>
<dbReference type="EMBL" id="CM000641">
    <property type="protein sequence ID" value="EED93320.1"/>
    <property type="molecule type" value="Genomic_DNA"/>
</dbReference>
<evidence type="ECO:0000313" key="4">
    <source>
        <dbReference type="EMBL" id="EED93320.1"/>
    </source>
</evidence>